<proteinExistence type="predicted"/>
<reference evidence="1" key="1">
    <citation type="journal article" date="2023" name="Mol. Phylogenet. Evol.">
        <title>Genome-scale phylogeny and comparative genomics of the fungal order Sordariales.</title>
        <authorList>
            <person name="Hensen N."/>
            <person name="Bonometti L."/>
            <person name="Westerberg I."/>
            <person name="Brannstrom I.O."/>
            <person name="Guillou S."/>
            <person name="Cros-Aarteil S."/>
            <person name="Calhoun S."/>
            <person name="Haridas S."/>
            <person name="Kuo A."/>
            <person name="Mondo S."/>
            <person name="Pangilinan J."/>
            <person name="Riley R."/>
            <person name="LaButti K."/>
            <person name="Andreopoulos B."/>
            <person name="Lipzen A."/>
            <person name="Chen C."/>
            <person name="Yan M."/>
            <person name="Daum C."/>
            <person name="Ng V."/>
            <person name="Clum A."/>
            <person name="Steindorff A."/>
            <person name="Ohm R.A."/>
            <person name="Martin F."/>
            <person name="Silar P."/>
            <person name="Natvig D.O."/>
            <person name="Lalanne C."/>
            <person name="Gautier V."/>
            <person name="Ament-Velasquez S.L."/>
            <person name="Kruys A."/>
            <person name="Hutchinson M.I."/>
            <person name="Powell A.J."/>
            <person name="Barry K."/>
            <person name="Miller A.N."/>
            <person name="Grigoriev I.V."/>
            <person name="Debuchy R."/>
            <person name="Gladieux P."/>
            <person name="Hiltunen Thoren M."/>
            <person name="Johannesson H."/>
        </authorList>
    </citation>
    <scope>NUCLEOTIDE SEQUENCE</scope>
    <source>
        <strain evidence="1">FGSC 1904</strain>
    </source>
</reference>
<protein>
    <submittedName>
        <fullName evidence="1">Uncharacterized protein</fullName>
    </submittedName>
</protein>
<dbReference type="Proteomes" id="UP001281003">
    <property type="component" value="Unassembled WGS sequence"/>
</dbReference>
<organism evidence="1 2">
    <name type="scientific">Sordaria brevicollis</name>
    <dbReference type="NCBI Taxonomy" id="83679"/>
    <lineage>
        <taxon>Eukaryota</taxon>
        <taxon>Fungi</taxon>
        <taxon>Dikarya</taxon>
        <taxon>Ascomycota</taxon>
        <taxon>Pezizomycotina</taxon>
        <taxon>Sordariomycetes</taxon>
        <taxon>Sordariomycetidae</taxon>
        <taxon>Sordariales</taxon>
        <taxon>Sordariaceae</taxon>
        <taxon>Sordaria</taxon>
    </lineage>
</organism>
<gene>
    <name evidence="1" type="ORF">B0T20DRAFT_255680</name>
</gene>
<dbReference type="AlphaFoldDB" id="A0AAE0PCE7"/>
<evidence type="ECO:0000313" key="2">
    <source>
        <dbReference type="Proteomes" id="UP001281003"/>
    </source>
</evidence>
<keyword evidence="2" id="KW-1185">Reference proteome</keyword>
<comment type="caution">
    <text evidence="1">The sequence shown here is derived from an EMBL/GenBank/DDBJ whole genome shotgun (WGS) entry which is preliminary data.</text>
</comment>
<evidence type="ECO:0000313" key="1">
    <source>
        <dbReference type="EMBL" id="KAK3397354.1"/>
    </source>
</evidence>
<name>A0AAE0PCE7_SORBR</name>
<dbReference type="EMBL" id="JAUTDP010000008">
    <property type="protein sequence ID" value="KAK3397354.1"/>
    <property type="molecule type" value="Genomic_DNA"/>
</dbReference>
<accession>A0AAE0PCE7</accession>
<reference evidence="1" key="2">
    <citation type="submission" date="2023-07" db="EMBL/GenBank/DDBJ databases">
        <authorList>
            <consortium name="Lawrence Berkeley National Laboratory"/>
            <person name="Haridas S."/>
            <person name="Hensen N."/>
            <person name="Bonometti L."/>
            <person name="Westerberg I."/>
            <person name="Brannstrom I.O."/>
            <person name="Guillou S."/>
            <person name="Cros-Aarteil S."/>
            <person name="Calhoun S."/>
            <person name="Kuo A."/>
            <person name="Mondo S."/>
            <person name="Pangilinan J."/>
            <person name="Riley R."/>
            <person name="LaButti K."/>
            <person name="Andreopoulos B."/>
            <person name="Lipzen A."/>
            <person name="Chen C."/>
            <person name="Yanf M."/>
            <person name="Daum C."/>
            <person name="Ng V."/>
            <person name="Clum A."/>
            <person name="Steindorff A."/>
            <person name="Ohm R."/>
            <person name="Martin F."/>
            <person name="Silar P."/>
            <person name="Natvig D."/>
            <person name="Lalanne C."/>
            <person name="Gautier V."/>
            <person name="Ament-velasquez S.L."/>
            <person name="Kruys A."/>
            <person name="Hutchinson M.I."/>
            <person name="Powell A.J."/>
            <person name="Barry K."/>
            <person name="Miller A.N."/>
            <person name="Grigoriev I.V."/>
            <person name="Debuchy R."/>
            <person name="Gladieux P."/>
            <person name="Thoren M.H."/>
            <person name="Johannesson H."/>
        </authorList>
    </citation>
    <scope>NUCLEOTIDE SEQUENCE</scope>
    <source>
        <strain evidence="1">FGSC 1904</strain>
    </source>
</reference>
<sequence length="145" mass="16043">MSARQHPLHRDTLMLQYLGLLFQSTSQPVTPVKPSRLCIPTFEPQSKLSVLVTLQPPRAATTGFSQYGVLWRHMPTAPAVDSSTVSLESRLYQAIPDSSQFSAGFQFLCSSAVLPSTVYLCTRRRRRRTLGTFALASFPRGSPGE</sequence>